<comment type="function">
    <text evidence="9">Catalyzes the transfer of the phosphoribosyl group of 5-phosphorylribose-1-pyrophosphate (PRPP) to anthranilate to yield N-(5'-phosphoribosyl)-anthranilate (PRA).</text>
</comment>
<feature type="binding site" evidence="9">
    <location>
        <position position="168"/>
    </location>
    <ligand>
        <name>anthranilate</name>
        <dbReference type="ChEBI" id="CHEBI:16567"/>
        <label>2</label>
    </ligand>
</feature>
<evidence type="ECO:0000256" key="3">
    <source>
        <dbReference type="ARBA" id="ARBA00022676"/>
    </source>
</evidence>
<keyword evidence="2 9" id="KW-0028">Amino-acid biosynthesis</keyword>
<dbReference type="EMBL" id="LK996017">
    <property type="protein sequence ID" value="CDX03311.1"/>
    <property type="molecule type" value="Genomic_DNA"/>
</dbReference>
<keyword evidence="5 9" id="KW-0822">Tryptophan biosynthesis</keyword>
<dbReference type="GO" id="GO:0005829">
    <property type="term" value="C:cytosol"/>
    <property type="evidence" value="ECO:0007669"/>
    <property type="project" value="TreeGrafter"/>
</dbReference>
<feature type="binding site" evidence="9">
    <location>
        <position position="82"/>
    </location>
    <ligand>
        <name>anthranilate</name>
        <dbReference type="ChEBI" id="CHEBI:16567"/>
        <label>1</label>
    </ligand>
</feature>
<organism evidence="12">
    <name type="scientific">Desulfitobacterium hafniense</name>
    <name type="common">Desulfitobacterium frappieri</name>
    <dbReference type="NCBI Taxonomy" id="49338"/>
    <lineage>
        <taxon>Bacteria</taxon>
        <taxon>Bacillati</taxon>
        <taxon>Bacillota</taxon>
        <taxon>Clostridia</taxon>
        <taxon>Eubacteriales</taxon>
        <taxon>Desulfitobacteriaceae</taxon>
        <taxon>Desulfitobacterium</taxon>
    </lineage>
</organism>
<dbReference type="AlphaFoldDB" id="A0A098B619"/>
<name>A0A098B619_DESHA</name>
<feature type="binding site" evidence="9">
    <location>
        <position position="122"/>
    </location>
    <ligand>
        <name>5-phospho-alpha-D-ribose 1-diphosphate</name>
        <dbReference type="ChEBI" id="CHEBI:58017"/>
    </ligand>
</feature>
<feature type="binding site" evidence="9">
    <location>
        <position position="94"/>
    </location>
    <ligand>
        <name>Mg(2+)</name>
        <dbReference type="ChEBI" id="CHEBI:18420"/>
        <label>1</label>
    </ligand>
</feature>
<dbReference type="FunFam" id="3.40.1030.10:FF:000002">
    <property type="entry name" value="Anthranilate phosphoribosyltransferase"/>
    <property type="match status" value="1"/>
</dbReference>
<evidence type="ECO:0000256" key="4">
    <source>
        <dbReference type="ARBA" id="ARBA00022679"/>
    </source>
</evidence>
<dbReference type="GO" id="GO:0000287">
    <property type="term" value="F:magnesium ion binding"/>
    <property type="evidence" value="ECO:0007669"/>
    <property type="project" value="UniProtKB-UniRule"/>
</dbReference>
<evidence type="ECO:0000256" key="7">
    <source>
        <dbReference type="ARBA" id="ARBA00052328"/>
    </source>
</evidence>
<keyword evidence="4 9" id="KW-0808">Transferase</keyword>
<evidence type="ECO:0000256" key="5">
    <source>
        <dbReference type="ARBA" id="ARBA00022822"/>
    </source>
</evidence>
<dbReference type="InterPro" id="IPR035902">
    <property type="entry name" value="Nuc_phospho_transferase"/>
</dbReference>
<feature type="domain" description="Glycosyl transferase family 3 N-terminal" evidence="11">
    <location>
        <begin position="12"/>
        <end position="67"/>
    </location>
</feature>
<dbReference type="UniPathway" id="UPA00035">
    <property type="reaction ID" value="UER00041"/>
</dbReference>
<accession>A0A098B619</accession>
<evidence type="ECO:0000259" key="10">
    <source>
        <dbReference type="Pfam" id="PF00591"/>
    </source>
</evidence>
<dbReference type="HAMAP" id="MF_00211">
    <property type="entry name" value="TrpD"/>
    <property type="match status" value="1"/>
</dbReference>
<evidence type="ECO:0000313" key="12">
    <source>
        <dbReference type="EMBL" id="CDX03311.1"/>
    </source>
</evidence>
<feature type="binding site" evidence="9">
    <location>
        <begin position="110"/>
        <end position="118"/>
    </location>
    <ligand>
        <name>5-phospho-alpha-D-ribose 1-diphosphate</name>
        <dbReference type="ChEBI" id="CHEBI:58017"/>
    </ligand>
</feature>
<dbReference type="Gene3D" id="1.20.970.10">
    <property type="entry name" value="Transferase, Pyrimidine Nucleoside Phosphorylase, Chain C"/>
    <property type="match status" value="1"/>
</dbReference>
<comment type="subunit">
    <text evidence="9">Homodimer.</text>
</comment>
<evidence type="ECO:0000256" key="1">
    <source>
        <dbReference type="ARBA" id="ARBA00004907"/>
    </source>
</evidence>
<dbReference type="GO" id="GO:0004048">
    <property type="term" value="F:anthranilate phosphoribosyltransferase activity"/>
    <property type="evidence" value="ECO:0007669"/>
    <property type="project" value="UniProtKB-UniRule"/>
</dbReference>
<dbReference type="PATRIC" id="fig|49338.4.peg.3681"/>
<comment type="pathway">
    <text evidence="1 9">Amino-acid biosynthesis; L-tryptophan biosynthesis; L-tryptophan from chorismate: step 2/5.</text>
</comment>
<feature type="binding site" evidence="9">
    <location>
        <position position="82"/>
    </location>
    <ligand>
        <name>5-phospho-alpha-D-ribose 1-diphosphate</name>
        <dbReference type="ChEBI" id="CHEBI:58017"/>
    </ligand>
</feature>
<dbReference type="Pfam" id="PF00591">
    <property type="entry name" value="Glycos_transf_3"/>
    <property type="match status" value="1"/>
</dbReference>
<dbReference type="InterPro" id="IPR036320">
    <property type="entry name" value="Glycosyl_Trfase_fam3_N_dom_sf"/>
</dbReference>
<keyword evidence="3 9" id="KW-0328">Glycosyltransferase</keyword>
<dbReference type="SUPFAM" id="SSF52418">
    <property type="entry name" value="Nucleoside phosphorylase/phosphoribosyltransferase catalytic domain"/>
    <property type="match status" value="1"/>
</dbReference>
<dbReference type="NCBIfam" id="TIGR01245">
    <property type="entry name" value="trpD"/>
    <property type="match status" value="1"/>
</dbReference>
<dbReference type="InterPro" id="IPR000312">
    <property type="entry name" value="Glycosyl_Trfase_fam3"/>
</dbReference>
<evidence type="ECO:0000256" key="6">
    <source>
        <dbReference type="ARBA" id="ARBA00023141"/>
    </source>
</evidence>
<dbReference type="InterPro" id="IPR005940">
    <property type="entry name" value="Anthranilate_Pribosyl_Tfrase"/>
</dbReference>
<proteinExistence type="inferred from homology"/>
<sequence>MTYAIHESLTLLSQKQDLPEELTFTVVQDLLSGELTPAQIGGLLLGLSLKGETPEEIAAFAQALRGAGLKIKAPAGTLDTCGTGGDRSGTFNISTTAAFVIAGAGVPVAKHGNRFASGRCGSADVLEQLGISLKATPESSERHLQHIGMTFLFAQVYHPAMAKVARERRELGIRTIFNLLGPLLNPAGAPYQLLGVSSPSLLPKMAKALQILGSKRAVVAVGEDGLDEVTLTGATQAILIDGGAIQPFIIRPEEYGLNLCSLQDLQGGTPAENGQITLRILQGKKGPQRDIVLLNAGTALYAANKAAGIREGIALAAESLDSGKALSILEKLKASA</sequence>
<keyword evidence="6 9" id="KW-0057">Aromatic amino acid biosynthesis</keyword>
<comment type="similarity">
    <text evidence="8">In the C-terminal section; belongs to the anthranilate phosphoribosyltransferase family.</text>
</comment>
<dbReference type="GO" id="GO:0000162">
    <property type="term" value="P:L-tryptophan biosynthetic process"/>
    <property type="evidence" value="ECO:0007669"/>
    <property type="project" value="UniProtKB-UniRule"/>
</dbReference>
<dbReference type="InterPro" id="IPR017459">
    <property type="entry name" value="Glycosyl_Trfase_fam3_N_dom"/>
</dbReference>
<feature type="binding site" evidence="9">
    <location>
        <begin position="85"/>
        <end position="86"/>
    </location>
    <ligand>
        <name>5-phospho-alpha-D-ribose 1-diphosphate</name>
        <dbReference type="ChEBI" id="CHEBI:58017"/>
    </ligand>
</feature>
<reference evidence="12" key="1">
    <citation type="submission" date="2014-07" db="EMBL/GenBank/DDBJ databases">
        <authorList>
            <person name="Hornung V.Bastian."/>
        </authorList>
    </citation>
    <scope>NUCLEOTIDE SEQUENCE</scope>
    <source>
        <strain evidence="12">PCE-S</strain>
    </source>
</reference>
<evidence type="ECO:0000256" key="8">
    <source>
        <dbReference type="ARBA" id="ARBA00061188"/>
    </source>
</evidence>
<feature type="binding site" evidence="9">
    <location>
        <position position="90"/>
    </location>
    <ligand>
        <name>5-phospho-alpha-D-ribose 1-diphosphate</name>
        <dbReference type="ChEBI" id="CHEBI:58017"/>
    </ligand>
</feature>
<evidence type="ECO:0000259" key="11">
    <source>
        <dbReference type="Pfam" id="PF02885"/>
    </source>
</evidence>
<feature type="binding site" evidence="9">
    <location>
        <position position="227"/>
    </location>
    <ligand>
        <name>Mg(2+)</name>
        <dbReference type="ChEBI" id="CHEBI:18420"/>
        <label>2</label>
    </ligand>
</feature>
<feature type="binding site" evidence="9">
    <location>
        <position position="228"/>
    </location>
    <ligand>
        <name>Mg(2+)</name>
        <dbReference type="ChEBI" id="CHEBI:18420"/>
        <label>2</label>
    </ligand>
</feature>
<dbReference type="RefSeq" id="WP_018305612.1">
    <property type="nucleotide sequence ID" value="NZ_JAYFNZ010000001.1"/>
</dbReference>
<feature type="binding site" evidence="9">
    <location>
        <position position="228"/>
    </location>
    <ligand>
        <name>Mg(2+)</name>
        <dbReference type="ChEBI" id="CHEBI:18420"/>
        <label>1</label>
    </ligand>
</feature>
<feature type="binding site" evidence="9">
    <location>
        <position position="113"/>
    </location>
    <ligand>
        <name>anthranilate</name>
        <dbReference type="ChEBI" id="CHEBI:16567"/>
        <label>1</label>
    </ligand>
</feature>
<comment type="caution">
    <text evidence="9">Lacks conserved residue(s) required for the propagation of feature annotation.</text>
</comment>
<evidence type="ECO:0000256" key="9">
    <source>
        <dbReference type="HAMAP-Rule" id="MF_00211"/>
    </source>
</evidence>
<dbReference type="PANTHER" id="PTHR43285:SF2">
    <property type="entry name" value="ANTHRANILATE PHOSPHORIBOSYLTRANSFERASE"/>
    <property type="match status" value="1"/>
</dbReference>
<dbReference type="PANTHER" id="PTHR43285">
    <property type="entry name" value="ANTHRANILATE PHOSPHORIBOSYLTRANSFERASE"/>
    <property type="match status" value="1"/>
</dbReference>
<dbReference type="Pfam" id="PF02885">
    <property type="entry name" value="Glycos_trans_3N"/>
    <property type="match status" value="1"/>
</dbReference>
<gene>
    <name evidence="9" type="primary">trpD</name>
    <name evidence="12" type="ORF">DPCES_3425</name>
</gene>
<evidence type="ECO:0000256" key="2">
    <source>
        <dbReference type="ARBA" id="ARBA00022605"/>
    </source>
</evidence>
<keyword evidence="9" id="KW-0479">Metal-binding</keyword>
<protein>
    <recommendedName>
        <fullName evidence="9">Anthranilate phosphoribosyltransferase</fullName>
        <ecNumber evidence="9">2.4.2.18</ecNumber>
    </recommendedName>
</protein>
<comment type="similarity">
    <text evidence="9">Belongs to the anthranilate phosphoribosyltransferase family.</text>
</comment>
<feature type="binding site" evidence="9">
    <location>
        <begin position="92"/>
        <end position="95"/>
    </location>
    <ligand>
        <name>5-phospho-alpha-D-ribose 1-diphosphate</name>
        <dbReference type="ChEBI" id="CHEBI:58017"/>
    </ligand>
</feature>
<dbReference type="SUPFAM" id="SSF47648">
    <property type="entry name" value="Nucleoside phosphorylase/phosphoribosyltransferase N-terminal domain"/>
    <property type="match status" value="1"/>
</dbReference>
<comment type="cofactor">
    <cofactor evidence="9">
        <name>Mg(2+)</name>
        <dbReference type="ChEBI" id="CHEBI:18420"/>
    </cofactor>
    <text evidence="9">Binds 2 magnesium ions per monomer.</text>
</comment>
<comment type="catalytic activity">
    <reaction evidence="7 9">
        <text>N-(5-phospho-beta-D-ribosyl)anthranilate + diphosphate = 5-phospho-alpha-D-ribose 1-diphosphate + anthranilate</text>
        <dbReference type="Rhea" id="RHEA:11768"/>
        <dbReference type="ChEBI" id="CHEBI:16567"/>
        <dbReference type="ChEBI" id="CHEBI:18277"/>
        <dbReference type="ChEBI" id="CHEBI:33019"/>
        <dbReference type="ChEBI" id="CHEBI:58017"/>
        <dbReference type="EC" id="2.4.2.18"/>
    </reaction>
</comment>
<feature type="domain" description="Glycosyl transferase family 3" evidence="10">
    <location>
        <begin position="77"/>
        <end position="326"/>
    </location>
</feature>
<dbReference type="Gene3D" id="3.40.1030.10">
    <property type="entry name" value="Nucleoside phosphorylase/phosphoribosyltransferase catalytic domain"/>
    <property type="match status" value="1"/>
</dbReference>
<dbReference type="EC" id="2.4.2.18" evidence="9"/>
<keyword evidence="9" id="KW-0460">Magnesium</keyword>